<keyword evidence="2" id="KW-1185">Reference proteome</keyword>
<dbReference type="EMBL" id="PQFF01000102">
    <property type="protein sequence ID" value="RHZ82379.1"/>
    <property type="molecule type" value="Genomic_DNA"/>
</dbReference>
<sequence length="67" mass="7731">MHTEDEKKKKCQRLSCQKVTQKYPTYAPFPCRIITAITTTAANDATTHFFNCIHRNGNILFLNNNNN</sequence>
<accession>A0A397J260</accession>
<comment type="caution">
    <text evidence="1">The sequence shown here is derived from an EMBL/GenBank/DDBJ whole genome shotgun (WGS) entry which is preliminary data.</text>
</comment>
<organism evidence="1 2">
    <name type="scientific">Diversispora epigaea</name>
    <dbReference type="NCBI Taxonomy" id="1348612"/>
    <lineage>
        <taxon>Eukaryota</taxon>
        <taxon>Fungi</taxon>
        <taxon>Fungi incertae sedis</taxon>
        <taxon>Mucoromycota</taxon>
        <taxon>Glomeromycotina</taxon>
        <taxon>Glomeromycetes</taxon>
        <taxon>Diversisporales</taxon>
        <taxon>Diversisporaceae</taxon>
        <taxon>Diversispora</taxon>
    </lineage>
</organism>
<reference evidence="1 2" key="1">
    <citation type="submission" date="2018-08" db="EMBL/GenBank/DDBJ databases">
        <title>Genome and evolution of the arbuscular mycorrhizal fungus Diversispora epigaea (formerly Glomus versiforme) and its bacterial endosymbionts.</title>
        <authorList>
            <person name="Sun X."/>
            <person name="Fei Z."/>
            <person name="Harrison M."/>
        </authorList>
    </citation>
    <scope>NUCLEOTIDE SEQUENCE [LARGE SCALE GENOMIC DNA]</scope>
    <source>
        <strain evidence="1 2">IT104</strain>
    </source>
</reference>
<evidence type="ECO:0000313" key="2">
    <source>
        <dbReference type="Proteomes" id="UP000266861"/>
    </source>
</evidence>
<protein>
    <submittedName>
        <fullName evidence="1">Uncharacterized protein</fullName>
    </submittedName>
</protein>
<gene>
    <name evidence="1" type="ORF">Glove_109g232</name>
</gene>
<evidence type="ECO:0000313" key="1">
    <source>
        <dbReference type="EMBL" id="RHZ82379.1"/>
    </source>
</evidence>
<name>A0A397J260_9GLOM</name>
<dbReference type="AlphaFoldDB" id="A0A397J260"/>
<proteinExistence type="predicted"/>
<dbReference type="Proteomes" id="UP000266861">
    <property type="component" value="Unassembled WGS sequence"/>
</dbReference>